<dbReference type="InterPro" id="IPR003675">
    <property type="entry name" value="Rce1/LyrA-like_dom"/>
</dbReference>
<feature type="transmembrane region" description="Helical" evidence="2">
    <location>
        <begin position="81"/>
        <end position="101"/>
    </location>
</feature>
<feature type="transmembrane region" description="Helical" evidence="2">
    <location>
        <begin position="40"/>
        <end position="61"/>
    </location>
</feature>
<comment type="caution">
    <text evidence="4">The sequence shown here is derived from an EMBL/GenBank/DDBJ whole genome shotgun (WGS) entry which is preliminary data.</text>
</comment>
<feature type="non-terminal residue" evidence="4">
    <location>
        <position position="210"/>
    </location>
</feature>
<evidence type="ECO:0000313" key="4">
    <source>
        <dbReference type="EMBL" id="MBM3318163.1"/>
    </source>
</evidence>
<keyword evidence="2" id="KW-1133">Transmembrane helix</keyword>
<evidence type="ECO:0000256" key="1">
    <source>
        <dbReference type="SAM" id="MobiDB-lite"/>
    </source>
</evidence>
<accession>A0A937XDX8</accession>
<dbReference type="Proteomes" id="UP000748308">
    <property type="component" value="Unassembled WGS sequence"/>
</dbReference>
<organism evidence="4 5">
    <name type="scientific">Eiseniibacteriota bacterium</name>
    <dbReference type="NCBI Taxonomy" id="2212470"/>
    <lineage>
        <taxon>Bacteria</taxon>
        <taxon>Candidatus Eiseniibacteriota</taxon>
    </lineage>
</organism>
<keyword evidence="4" id="KW-0645">Protease</keyword>
<dbReference type="GO" id="GO:0080120">
    <property type="term" value="P:CAAX-box protein maturation"/>
    <property type="evidence" value="ECO:0007669"/>
    <property type="project" value="UniProtKB-ARBA"/>
</dbReference>
<feature type="transmembrane region" description="Helical" evidence="2">
    <location>
        <begin position="122"/>
        <end position="146"/>
    </location>
</feature>
<evidence type="ECO:0000256" key="2">
    <source>
        <dbReference type="SAM" id="Phobius"/>
    </source>
</evidence>
<reference evidence="4" key="1">
    <citation type="submission" date="2019-03" db="EMBL/GenBank/DDBJ databases">
        <title>Lake Tanganyika Metagenome-Assembled Genomes (MAGs).</title>
        <authorList>
            <person name="Tran P."/>
        </authorList>
    </citation>
    <scope>NUCLEOTIDE SEQUENCE</scope>
    <source>
        <strain evidence="4">M_DeepCast_400m_m2_100</strain>
    </source>
</reference>
<dbReference type="GO" id="GO:0004175">
    <property type="term" value="F:endopeptidase activity"/>
    <property type="evidence" value="ECO:0007669"/>
    <property type="project" value="UniProtKB-ARBA"/>
</dbReference>
<keyword evidence="4" id="KW-0482">Metalloprotease</keyword>
<name>A0A937XDX8_UNCEI</name>
<feature type="compositionally biased region" description="Low complexity" evidence="1">
    <location>
        <begin position="14"/>
        <end position="33"/>
    </location>
</feature>
<evidence type="ECO:0000313" key="5">
    <source>
        <dbReference type="Proteomes" id="UP000748308"/>
    </source>
</evidence>
<keyword evidence="2" id="KW-0812">Transmembrane</keyword>
<evidence type="ECO:0000259" key="3">
    <source>
        <dbReference type="Pfam" id="PF02517"/>
    </source>
</evidence>
<dbReference type="GO" id="GO:0008237">
    <property type="term" value="F:metallopeptidase activity"/>
    <property type="evidence" value="ECO:0007669"/>
    <property type="project" value="UniProtKB-KW"/>
</dbReference>
<dbReference type="EMBL" id="VGIY01000279">
    <property type="protein sequence ID" value="MBM3318163.1"/>
    <property type="molecule type" value="Genomic_DNA"/>
</dbReference>
<keyword evidence="2" id="KW-0472">Membrane</keyword>
<keyword evidence="4" id="KW-0378">Hydrolase</keyword>
<sequence length="210" mass="20735">MPEPPAAGRRRDPAAGPRGPGLRPRPGPAARASPGSAARVAAYLAALLAAGLAVSTLPAGIGGDALQRALAAGDGERAAPYLLAGAALVALAFLFVTHLFLRHIERRPWSLLLPPGAGARRFAAGALAGAGMLALLAALLAAAGVLRFSGGAGREAGAVPALLGWGAATLAIVLLQSGAEEVACRGYLLHALARWRGAAAALVGSSAIFG</sequence>
<gene>
    <name evidence="4" type="ORF">FJY75_09985</name>
</gene>
<dbReference type="Pfam" id="PF02517">
    <property type="entry name" value="Rce1-like"/>
    <property type="match status" value="1"/>
</dbReference>
<feature type="transmembrane region" description="Helical" evidence="2">
    <location>
        <begin position="158"/>
        <end position="175"/>
    </location>
</feature>
<proteinExistence type="predicted"/>
<dbReference type="AlphaFoldDB" id="A0A937XDX8"/>
<feature type="domain" description="CAAX prenyl protease 2/Lysostaphin resistance protein A-like" evidence="3">
    <location>
        <begin position="168"/>
        <end position="210"/>
    </location>
</feature>
<feature type="region of interest" description="Disordered" evidence="1">
    <location>
        <begin position="1"/>
        <end position="33"/>
    </location>
</feature>
<protein>
    <submittedName>
        <fullName evidence="4">CPBP family intramembrane metalloprotease</fullName>
    </submittedName>
</protein>